<comment type="caution">
    <text evidence="3">The sequence shown here is derived from an EMBL/GenBank/DDBJ whole genome shotgun (WGS) entry which is preliminary data.</text>
</comment>
<keyword evidence="1" id="KW-0560">Oxidoreductase</keyword>
<evidence type="ECO:0000256" key="1">
    <source>
        <dbReference type="ARBA" id="ARBA00023002"/>
    </source>
</evidence>
<keyword evidence="4" id="KW-1185">Reference proteome</keyword>
<dbReference type="InterPro" id="IPR050564">
    <property type="entry name" value="F420-G6PD/mer"/>
</dbReference>
<protein>
    <submittedName>
        <fullName evidence="3">Alkanesulfonate monooxygenase SsuD/methylene tetrahydromethanopterin reductase-like flavin-dependent oxidoreductase (Luciferase family)</fullName>
    </submittedName>
</protein>
<dbReference type="Gene3D" id="3.20.20.30">
    <property type="entry name" value="Luciferase-like domain"/>
    <property type="match status" value="1"/>
</dbReference>
<dbReference type="Pfam" id="PF00296">
    <property type="entry name" value="Bac_luciferase"/>
    <property type="match status" value="1"/>
</dbReference>
<evidence type="ECO:0000259" key="2">
    <source>
        <dbReference type="Pfam" id="PF00296"/>
    </source>
</evidence>
<name>A0A7W7H4A3_9ACTN</name>
<organism evidence="3 4">
    <name type="scientific">Actinoplanes octamycinicus</name>
    <dbReference type="NCBI Taxonomy" id="135948"/>
    <lineage>
        <taxon>Bacteria</taxon>
        <taxon>Bacillati</taxon>
        <taxon>Actinomycetota</taxon>
        <taxon>Actinomycetes</taxon>
        <taxon>Micromonosporales</taxon>
        <taxon>Micromonosporaceae</taxon>
        <taxon>Actinoplanes</taxon>
    </lineage>
</organism>
<evidence type="ECO:0000313" key="3">
    <source>
        <dbReference type="EMBL" id="MBB4743711.1"/>
    </source>
</evidence>
<dbReference type="EMBL" id="JACHNB010000001">
    <property type="protein sequence ID" value="MBB4743711.1"/>
    <property type="molecule type" value="Genomic_DNA"/>
</dbReference>
<dbReference type="AlphaFoldDB" id="A0A7W7H4A3"/>
<dbReference type="CDD" id="cd01097">
    <property type="entry name" value="Tetrahydromethanopterin_reductase"/>
    <property type="match status" value="1"/>
</dbReference>
<dbReference type="PANTHER" id="PTHR43244">
    <property type="match status" value="1"/>
</dbReference>
<evidence type="ECO:0000313" key="4">
    <source>
        <dbReference type="Proteomes" id="UP000546162"/>
    </source>
</evidence>
<feature type="domain" description="Luciferase-like" evidence="2">
    <location>
        <begin position="15"/>
        <end position="277"/>
    </location>
</feature>
<accession>A0A7W7H4A3</accession>
<dbReference type="GO" id="GO:0004497">
    <property type="term" value="F:monooxygenase activity"/>
    <property type="evidence" value="ECO:0007669"/>
    <property type="project" value="UniProtKB-KW"/>
</dbReference>
<dbReference type="SUPFAM" id="SSF51679">
    <property type="entry name" value="Bacterial luciferase-like"/>
    <property type="match status" value="1"/>
</dbReference>
<gene>
    <name evidence="3" type="ORF">BJY16_007170</name>
</gene>
<dbReference type="Proteomes" id="UP000546162">
    <property type="component" value="Unassembled WGS sequence"/>
</dbReference>
<dbReference type="GO" id="GO:0016705">
    <property type="term" value="F:oxidoreductase activity, acting on paired donors, with incorporation or reduction of molecular oxygen"/>
    <property type="evidence" value="ECO:0007669"/>
    <property type="project" value="InterPro"/>
</dbReference>
<dbReference type="PANTHER" id="PTHR43244:SF1">
    <property type="entry name" value="5,10-METHYLENETETRAHYDROMETHANOPTERIN REDUCTASE"/>
    <property type="match status" value="1"/>
</dbReference>
<dbReference type="RefSeq" id="WP_239177782.1">
    <property type="nucleotide sequence ID" value="NZ_BAABFG010000005.1"/>
</dbReference>
<dbReference type="InterPro" id="IPR011251">
    <property type="entry name" value="Luciferase-like_dom"/>
</dbReference>
<sequence length="307" mass="32753">MRRGIGFTPMEIRRDVIVRAAALADELGFELFSVAEGWGLDASVLLAELATRTRRITLVAGVLSVWSRTPASLAMTAATLHQLSGGRFVLGLGASSPQLVEGWHDVRYAGPAARLREVTTRVRALLNGERAALSASAGARPLRLGQPPAPELPIWLAASGPRTIRIAEELADGWFPLYLRRDRIRSFAPDRPVTVAAGPFAVADPDVATARAAVAACTATYLSAMGDIYPRLVASQGLAGEVDTVRATRQVPAALLDEFTAYGPEKEVRERLADWDALADVTVVVVPPGLPWPRIEATIRAAAPGAR</sequence>
<proteinExistence type="predicted"/>
<dbReference type="InterPro" id="IPR036661">
    <property type="entry name" value="Luciferase-like_sf"/>
</dbReference>
<keyword evidence="3" id="KW-0503">Monooxygenase</keyword>
<reference evidence="3 4" key="1">
    <citation type="submission" date="2020-08" db="EMBL/GenBank/DDBJ databases">
        <title>Sequencing the genomes of 1000 actinobacteria strains.</title>
        <authorList>
            <person name="Klenk H.-P."/>
        </authorList>
    </citation>
    <scope>NUCLEOTIDE SEQUENCE [LARGE SCALE GENOMIC DNA]</scope>
    <source>
        <strain evidence="3 4">DSM 45809</strain>
    </source>
</reference>